<feature type="compositionally biased region" description="Polar residues" evidence="1">
    <location>
        <begin position="169"/>
        <end position="181"/>
    </location>
</feature>
<organism evidence="2">
    <name type="scientific">Sesamum latifolium</name>
    <dbReference type="NCBI Taxonomy" id="2727402"/>
    <lineage>
        <taxon>Eukaryota</taxon>
        <taxon>Viridiplantae</taxon>
        <taxon>Streptophyta</taxon>
        <taxon>Embryophyta</taxon>
        <taxon>Tracheophyta</taxon>
        <taxon>Spermatophyta</taxon>
        <taxon>Magnoliopsida</taxon>
        <taxon>eudicotyledons</taxon>
        <taxon>Gunneridae</taxon>
        <taxon>Pentapetalae</taxon>
        <taxon>asterids</taxon>
        <taxon>lamiids</taxon>
        <taxon>Lamiales</taxon>
        <taxon>Pedaliaceae</taxon>
        <taxon>Sesamum</taxon>
    </lineage>
</organism>
<name>A0AAW2U863_9LAMI</name>
<dbReference type="InterPro" id="IPR040256">
    <property type="entry name" value="At4g02000-like"/>
</dbReference>
<sequence length="285" mass="32479">MPTQEAEDEYRTQHFHNQTPSSSSPSQAQSYKQRLMNNSTHVYFPTWIREWEPSSNTEVDLGSYSIHMSMFNNGNHGRPIKTDSHTFSQSKGRYARLCIEVETTKPLPPALVIDNHVQQIKYELHMAFCSNYGAIGHLPATCSISQTETQGPVDSEGMNHSTPKHQWQFVQTKRKSTGNNRKSIDDDMAKSQGTTPSTFISPKGWSHKPNIKPNKKTFTQKWVRKMKESQMEAEKSSAVVPIMNTFSRLGDDLSVELVNADKDIHNPSSLYVQSENWIIILRHQV</sequence>
<dbReference type="EMBL" id="JACGWN010000013">
    <property type="protein sequence ID" value="KAL0411886.1"/>
    <property type="molecule type" value="Genomic_DNA"/>
</dbReference>
<feature type="compositionally biased region" description="Polar residues" evidence="1">
    <location>
        <begin position="191"/>
        <end position="200"/>
    </location>
</feature>
<protein>
    <submittedName>
        <fullName evidence="2">Uncharacterized protein</fullName>
    </submittedName>
</protein>
<reference evidence="2" key="1">
    <citation type="submission" date="2020-06" db="EMBL/GenBank/DDBJ databases">
        <authorList>
            <person name="Li T."/>
            <person name="Hu X."/>
            <person name="Zhang T."/>
            <person name="Song X."/>
            <person name="Zhang H."/>
            <person name="Dai N."/>
            <person name="Sheng W."/>
            <person name="Hou X."/>
            <person name="Wei L."/>
        </authorList>
    </citation>
    <scope>NUCLEOTIDE SEQUENCE</scope>
    <source>
        <strain evidence="2">KEN1</strain>
        <tissue evidence="2">Leaf</tissue>
    </source>
</reference>
<accession>A0AAW2U863</accession>
<dbReference type="PANTHER" id="PTHR31286:SF99">
    <property type="entry name" value="DUF4283 DOMAIN-CONTAINING PROTEIN"/>
    <property type="match status" value="1"/>
</dbReference>
<gene>
    <name evidence="2" type="ORF">Slati_3778300</name>
</gene>
<evidence type="ECO:0000256" key="1">
    <source>
        <dbReference type="SAM" id="MobiDB-lite"/>
    </source>
</evidence>
<dbReference type="PANTHER" id="PTHR31286">
    <property type="entry name" value="GLYCINE-RICH CELL WALL STRUCTURAL PROTEIN 1.8-LIKE"/>
    <property type="match status" value="1"/>
</dbReference>
<feature type="region of interest" description="Disordered" evidence="1">
    <location>
        <begin position="169"/>
        <end position="213"/>
    </location>
</feature>
<comment type="caution">
    <text evidence="2">The sequence shown here is derived from an EMBL/GenBank/DDBJ whole genome shotgun (WGS) entry which is preliminary data.</text>
</comment>
<reference evidence="2" key="2">
    <citation type="journal article" date="2024" name="Plant">
        <title>Genomic evolution and insights into agronomic trait innovations of Sesamum species.</title>
        <authorList>
            <person name="Miao H."/>
            <person name="Wang L."/>
            <person name="Qu L."/>
            <person name="Liu H."/>
            <person name="Sun Y."/>
            <person name="Le M."/>
            <person name="Wang Q."/>
            <person name="Wei S."/>
            <person name="Zheng Y."/>
            <person name="Lin W."/>
            <person name="Duan Y."/>
            <person name="Cao H."/>
            <person name="Xiong S."/>
            <person name="Wang X."/>
            <person name="Wei L."/>
            <person name="Li C."/>
            <person name="Ma Q."/>
            <person name="Ju M."/>
            <person name="Zhao R."/>
            <person name="Li G."/>
            <person name="Mu C."/>
            <person name="Tian Q."/>
            <person name="Mei H."/>
            <person name="Zhang T."/>
            <person name="Gao T."/>
            <person name="Zhang H."/>
        </authorList>
    </citation>
    <scope>NUCLEOTIDE SEQUENCE</scope>
    <source>
        <strain evidence="2">KEN1</strain>
    </source>
</reference>
<feature type="region of interest" description="Disordered" evidence="1">
    <location>
        <begin position="1"/>
        <end position="31"/>
    </location>
</feature>
<proteinExistence type="predicted"/>
<feature type="compositionally biased region" description="Low complexity" evidence="1">
    <location>
        <begin position="20"/>
        <end position="30"/>
    </location>
</feature>
<dbReference type="AlphaFoldDB" id="A0AAW2U863"/>
<evidence type="ECO:0000313" key="2">
    <source>
        <dbReference type="EMBL" id="KAL0411886.1"/>
    </source>
</evidence>